<dbReference type="AlphaFoldDB" id="A0A509EIM4"/>
<keyword evidence="4" id="KW-1185">Reference proteome</keyword>
<reference evidence="3 4" key="1">
    <citation type="submission" date="2019-06" db="EMBL/GenBank/DDBJ databases">
        <authorList>
            <person name="Rodrigo-Torres L."/>
            <person name="Arahal R. D."/>
            <person name="Lucena T."/>
        </authorList>
    </citation>
    <scope>NUCLEOTIDE SEQUENCE [LARGE SCALE GENOMIC DNA]</scope>
    <source>
        <strain evidence="3 4">SB0023/3</strain>
    </source>
</reference>
<evidence type="ECO:0000256" key="1">
    <source>
        <dbReference type="SAM" id="MobiDB-lite"/>
    </source>
</evidence>
<dbReference type="Proteomes" id="UP000410984">
    <property type="component" value="Unassembled WGS sequence"/>
</dbReference>
<dbReference type="EMBL" id="CABFPH010000097">
    <property type="protein sequence ID" value="VUD74008.1"/>
    <property type="molecule type" value="Genomic_DNA"/>
</dbReference>
<protein>
    <submittedName>
        <fullName evidence="3">Uncharacterized protein</fullName>
    </submittedName>
</protein>
<gene>
    <name evidence="3" type="ORF">MET9862_04631</name>
</gene>
<feature type="region of interest" description="Disordered" evidence="1">
    <location>
        <begin position="112"/>
        <end position="131"/>
    </location>
</feature>
<name>A0A509EIM4_9HYPH</name>
<organism evidence="3 4">
    <name type="scientific">Methylobacterium symbioticum</name>
    <dbReference type="NCBI Taxonomy" id="2584084"/>
    <lineage>
        <taxon>Bacteria</taxon>
        <taxon>Pseudomonadati</taxon>
        <taxon>Pseudomonadota</taxon>
        <taxon>Alphaproteobacteria</taxon>
        <taxon>Hyphomicrobiales</taxon>
        <taxon>Methylobacteriaceae</taxon>
        <taxon>Methylobacterium</taxon>
    </lineage>
</organism>
<keyword evidence="2" id="KW-0732">Signal</keyword>
<dbReference type="OrthoDB" id="8005593at2"/>
<feature type="chain" id="PRO_5021214779" evidence="2">
    <location>
        <begin position="18"/>
        <end position="131"/>
    </location>
</feature>
<evidence type="ECO:0000313" key="4">
    <source>
        <dbReference type="Proteomes" id="UP000410984"/>
    </source>
</evidence>
<dbReference type="RefSeq" id="WP_142585184.1">
    <property type="nucleotide sequence ID" value="NZ_CABFPH010000097.1"/>
</dbReference>
<evidence type="ECO:0000256" key="2">
    <source>
        <dbReference type="SAM" id="SignalP"/>
    </source>
</evidence>
<evidence type="ECO:0000313" key="3">
    <source>
        <dbReference type="EMBL" id="VUD74008.1"/>
    </source>
</evidence>
<sequence length="131" mass="13192">MRAASLLLLLLAGPALAETPKAARPAGSSTVACPSLANYRLLIRQAKDAAGAAARLADPKADHLGCAVTAREAVTGIGDHVALDGRAYECLSLQTTSICQWTAAGSIAVPAEKPAAAATPKPGADPAKPKR</sequence>
<feature type="signal peptide" evidence="2">
    <location>
        <begin position="1"/>
        <end position="17"/>
    </location>
</feature>
<proteinExistence type="predicted"/>
<accession>A0A509EIM4</accession>